<evidence type="ECO:0000313" key="3">
    <source>
        <dbReference type="Proteomes" id="UP000054248"/>
    </source>
</evidence>
<dbReference type="AlphaFoldDB" id="A0A0C3M2P7"/>
<feature type="region of interest" description="Disordered" evidence="1">
    <location>
        <begin position="573"/>
        <end position="601"/>
    </location>
</feature>
<evidence type="ECO:0000256" key="1">
    <source>
        <dbReference type="SAM" id="MobiDB-lite"/>
    </source>
</evidence>
<organism evidence="2 3">
    <name type="scientific">Tulasnella calospora MUT 4182</name>
    <dbReference type="NCBI Taxonomy" id="1051891"/>
    <lineage>
        <taxon>Eukaryota</taxon>
        <taxon>Fungi</taxon>
        <taxon>Dikarya</taxon>
        <taxon>Basidiomycota</taxon>
        <taxon>Agaricomycotina</taxon>
        <taxon>Agaricomycetes</taxon>
        <taxon>Cantharellales</taxon>
        <taxon>Tulasnellaceae</taxon>
        <taxon>Tulasnella</taxon>
    </lineage>
</organism>
<dbReference type="HOGENOM" id="CLU_454316_0_0_1"/>
<accession>A0A0C3M2P7</accession>
<gene>
    <name evidence="2" type="ORF">M407DRAFT_6995</name>
</gene>
<dbReference type="EMBL" id="KN823000">
    <property type="protein sequence ID" value="KIO27992.1"/>
    <property type="molecule type" value="Genomic_DNA"/>
</dbReference>
<dbReference type="Proteomes" id="UP000054248">
    <property type="component" value="Unassembled WGS sequence"/>
</dbReference>
<reference evidence="2 3" key="1">
    <citation type="submission" date="2014-04" db="EMBL/GenBank/DDBJ databases">
        <authorList>
            <consortium name="DOE Joint Genome Institute"/>
            <person name="Kuo A."/>
            <person name="Girlanda M."/>
            <person name="Perotto S."/>
            <person name="Kohler A."/>
            <person name="Nagy L.G."/>
            <person name="Floudas D."/>
            <person name="Copeland A."/>
            <person name="Barry K.W."/>
            <person name="Cichocki N."/>
            <person name="Veneault-Fourrey C."/>
            <person name="LaButti K."/>
            <person name="Lindquist E.A."/>
            <person name="Lipzen A."/>
            <person name="Lundell T."/>
            <person name="Morin E."/>
            <person name="Murat C."/>
            <person name="Sun H."/>
            <person name="Tunlid A."/>
            <person name="Henrissat B."/>
            <person name="Grigoriev I.V."/>
            <person name="Hibbett D.S."/>
            <person name="Martin F."/>
            <person name="Nordberg H.P."/>
            <person name="Cantor M.N."/>
            <person name="Hua S.X."/>
        </authorList>
    </citation>
    <scope>NUCLEOTIDE SEQUENCE [LARGE SCALE GENOMIC DNA]</scope>
    <source>
        <strain evidence="2 3">MUT 4182</strain>
    </source>
</reference>
<reference evidence="3" key="2">
    <citation type="submission" date="2015-01" db="EMBL/GenBank/DDBJ databases">
        <title>Evolutionary Origins and Diversification of the Mycorrhizal Mutualists.</title>
        <authorList>
            <consortium name="DOE Joint Genome Institute"/>
            <consortium name="Mycorrhizal Genomics Consortium"/>
            <person name="Kohler A."/>
            <person name="Kuo A."/>
            <person name="Nagy L.G."/>
            <person name="Floudas D."/>
            <person name="Copeland A."/>
            <person name="Barry K.W."/>
            <person name="Cichocki N."/>
            <person name="Veneault-Fourrey C."/>
            <person name="LaButti K."/>
            <person name="Lindquist E.A."/>
            <person name="Lipzen A."/>
            <person name="Lundell T."/>
            <person name="Morin E."/>
            <person name="Murat C."/>
            <person name="Riley R."/>
            <person name="Ohm R."/>
            <person name="Sun H."/>
            <person name="Tunlid A."/>
            <person name="Henrissat B."/>
            <person name="Grigoriev I.V."/>
            <person name="Hibbett D.S."/>
            <person name="Martin F."/>
        </authorList>
    </citation>
    <scope>NUCLEOTIDE SEQUENCE [LARGE SCALE GENOMIC DNA]</scope>
    <source>
        <strain evidence="3">MUT 4182</strain>
    </source>
</reference>
<evidence type="ECO:0000313" key="2">
    <source>
        <dbReference type="EMBL" id="KIO27992.1"/>
    </source>
</evidence>
<name>A0A0C3M2P7_9AGAM</name>
<evidence type="ECO:0008006" key="4">
    <source>
        <dbReference type="Google" id="ProtNLM"/>
    </source>
</evidence>
<keyword evidence="3" id="KW-1185">Reference proteome</keyword>
<dbReference type="OrthoDB" id="3172239at2759"/>
<proteinExistence type="predicted"/>
<protein>
    <recommendedName>
        <fullName evidence="4">F-box domain-containing protein</fullName>
    </recommendedName>
</protein>
<feature type="region of interest" description="Disordered" evidence="1">
    <location>
        <begin position="524"/>
        <end position="543"/>
    </location>
</feature>
<sequence>MQLSNCTPSYEVIREERWRLGTGGAGTERKPTMEQLDAQLAEMEHSPHDLLLKSYQIKRERNALVPFHRLPGEIFVAILLKVAKYNEPGFDQEHQRLHTLAQVSTYWFDTILAFSSFWYQLAQYHPPYFREWVLKRNTSGLFNIDCVLAQGETGPVGERLLLFMKMAAPFSERWKLLAFEGDLTDEMMELLRSPAPNLDSMLISSWDTIGVASRMLELGEGSNIQYLDIDNITVPWNSSRLQGLRAVQIQHVSGMLPSLAELHAMLATSPELWWLQLSGWSPFDDGVALASEASGIQIKPIGLPVLTSLILHNLPAAVTEFLLSSIIAPSCQCVIVREVPSALLNSRAACNTLVDLMNGALKAISRLRMSCRRNGGPLHLLSDPSRGITYNWIHHVDELPGLNVQIPTRGLSTSQLGSFLSLLNFPDKVDLTTDVNGVDLTTDVNGVSWAPSLMSVGWHRVPNLEVTSVLAVETICEQLANLPPPSACQSRLQSFSSPLYSDRTHPGVYDSIVRNLVAYVQRRQARKDTEQQVNDGPDGEVNRRDLEIQLPRTILQKLRRPLRDWNVRLSEFGQGSGQSVNEGMPDSSFLPDNMESLVLNG</sequence>